<protein>
    <submittedName>
        <fullName evidence="4">Uncharacterized protein</fullName>
    </submittedName>
</protein>
<dbReference type="InterPro" id="IPR056463">
    <property type="entry name" value="DUF7373_C"/>
</dbReference>
<dbReference type="AlphaFoldDB" id="A0A839PY72"/>
<organism evidence="4 5">
    <name type="scientific">Mycolicibacterium iranicum</name>
    <name type="common">Mycobacterium iranicum</name>
    <dbReference type="NCBI Taxonomy" id="912594"/>
    <lineage>
        <taxon>Bacteria</taxon>
        <taxon>Bacillati</taxon>
        <taxon>Actinomycetota</taxon>
        <taxon>Actinomycetes</taxon>
        <taxon>Mycobacteriales</taxon>
        <taxon>Mycobacteriaceae</taxon>
        <taxon>Mycolicibacterium</taxon>
    </lineage>
</organism>
<dbReference type="PROSITE" id="PS51257">
    <property type="entry name" value="PROKAR_LIPOPROTEIN"/>
    <property type="match status" value="1"/>
</dbReference>
<keyword evidence="5" id="KW-1185">Reference proteome</keyword>
<gene>
    <name evidence="4" type="ORF">FHR72_000437</name>
</gene>
<feature type="domain" description="DUF7373" evidence="2">
    <location>
        <begin position="64"/>
        <end position="262"/>
    </location>
</feature>
<evidence type="ECO:0000259" key="3">
    <source>
        <dbReference type="Pfam" id="PF24092"/>
    </source>
</evidence>
<evidence type="ECO:0000313" key="4">
    <source>
        <dbReference type="EMBL" id="MBB2988980.1"/>
    </source>
</evidence>
<dbReference type="Pfam" id="PF24088">
    <property type="entry name" value="DUF7373"/>
    <property type="match status" value="1"/>
</dbReference>
<evidence type="ECO:0000313" key="5">
    <source>
        <dbReference type="Proteomes" id="UP000550501"/>
    </source>
</evidence>
<feature type="domain" description="DUF7373" evidence="3">
    <location>
        <begin position="267"/>
        <end position="402"/>
    </location>
</feature>
<sequence length="403" mass="41555">MGKPKTVVRTTSAAAALALLVAGCGTEAPQESAASSQTPAPTSTVDVSALDVGNYPTRPQPPLGTAGSEQAGRIVEGRRMADFVIGPWDVDPTLIEPYANTLVLKGPEALELVGPKAVAEAAGRHPFLTGFVSSRQSADKTILINGVVRYTDDAAAAAAATDMADSALAEPTSGATRTRVPVPGHDGTLTSAYPFTDPTVGREQFTVRSFTARGPYVLMQVAQSYNGLPAAVGMIGRALDAQAPLIDQFTPTPPADLAALPLDPSGLLARTLLVPAADATVIQNWAWGPRGALHFQTDPAQTAGLFSETGTDLVGTGKTAVYRTADGASAQKLADGLVNQVAAMQGSPTDPVDGLPDSTCVQAPAFGFYCVATGEQYAIEAQSTQKRDAHQLLAAQYALLVSD</sequence>
<dbReference type="RefSeq" id="WP_183466256.1">
    <property type="nucleotide sequence ID" value="NZ_JACHVU010000001.1"/>
</dbReference>
<dbReference type="Proteomes" id="UP000550501">
    <property type="component" value="Unassembled WGS sequence"/>
</dbReference>
<accession>A0A839PY72</accession>
<evidence type="ECO:0000259" key="2">
    <source>
        <dbReference type="Pfam" id="PF24088"/>
    </source>
</evidence>
<proteinExistence type="predicted"/>
<comment type="caution">
    <text evidence="4">The sequence shown here is derived from an EMBL/GenBank/DDBJ whole genome shotgun (WGS) entry which is preliminary data.</text>
</comment>
<name>A0A839PY72_MYCIR</name>
<dbReference type="Pfam" id="PF24092">
    <property type="entry name" value="DUF7373_C"/>
    <property type="match status" value="1"/>
</dbReference>
<dbReference type="InterPro" id="IPR055797">
    <property type="entry name" value="DUF7373"/>
</dbReference>
<evidence type="ECO:0000256" key="1">
    <source>
        <dbReference type="SAM" id="MobiDB-lite"/>
    </source>
</evidence>
<dbReference type="EMBL" id="JACHVU010000001">
    <property type="protein sequence ID" value="MBB2988980.1"/>
    <property type="molecule type" value="Genomic_DNA"/>
</dbReference>
<feature type="region of interest" description="Disordered" evidence="1">
    <location>
        <begin position="50"/>
        <end position="69"/>
    </location>
</feature>
<reference evidence="4 5" key="1">
    <citation type="submission" date="2020-08" db="EMBL/GenBank/DDBJ databases">
        <title>The Agave Microbiome: Exploring the role of microbial communities in plant adaptations to desert environments.</title>
        <authorList>
            <person name="Partida-Martinez L.P."/>
        </authorList>
    </citation>
    <scope>NUCLEOTIDE SEQUENCE [LARGE SCALE GENOMIC DNA]</scope>
    <source>
        <strain evidence="4 5">AT2.18</strain>
    </source>
</reference>